<evidence type="ECO:0000256" key="1">
    <source>
        <dbReference type="ARBA" id="ARBA00004173"/>
    </source>
</evidence>
<dbReference type="InterPro" id="IPR005814">
    <property type="entry name" value="Aminotrans_3"/>
</dbReference>
<comment type="caution">
    <text evidence="6">The sequence shown here is derived from an EMBL/GenBank/DDBJ whole genome shotgun (WGS) entry which is preliminary data.</text>
</comment>
<dbReference type="InterPro" id="IPR015422">
    <property type="entry name" value="PyrdxlP-dep_Trfase_small"/>
</dbReference>
<dbReference type="PANTHER" id="PTHR42684">
    <property type="entry name" value="ADENOSYLMETHIONINE-8-AMINO-7-OXONONANOATE AMINOTRANSFERASE"/>
    <property type="match status" value="1"/>
</dbReference>
<keyword evidence="7" id="KW-1185">Reference proteome</keyword>
<accession>A0ABQ8G2F0</accession>
<dbReference type="CDD" id="cd03109">
    <property type="entry name" value="DTBS"/>
    <property type="match status" value="1"/>
</dbReference>
<dbReference type="Gene3D" id="3.40.50.300">
    <property type="entry name" value="P-loop containing nucleotide triphosphate hydrolases"/>
    <property type="match status" value="1"/>
</dbReference>
<keyword evidence="4" id="KW-0663">Pyridoxal phosphate</keyword>
<reference evidence="6 7" key="1">
    <citation type="journal article" date="2021" name="Nat. Commun.">
        <title>Genetic determinants of endophytism in the Arabidopsis root mycobiome.</title>
        <authorList>
            <person name="Mesny F."/>
            <person name="Miyauchi S."/>
            <person name="Thiergart T."/>
            <person name="Pickel B."/>
            <person name="Atanasova L."/>
            <person name="Karlsson M."/>
            <person name="Huettel B."/>
            <person name="Barry K.W."/>
            <person name="Haridas S."/>
            <person name="Chen C."/>
            <person name="Bauer D."/>
            <person name="Andreopoulos W."/>
            <person name="Pangilinan J."/>
            <person name="LaButti K."/>
            <person name="Riley R."/>
            <person name="Lipzen A."/>
            <person name="Clum A."/>
            <person name="Drula E."/>
            <person name="Henrissat B."/>
            <person name="Kohler A."/>
            <person name="Grigoriev I.V."/>
            <person name="Martin F.M."/>
            <person name="Hacquard S."/>
        </authorList>
    </citation>
    <scope>NUCLEOTIDE SEQUENCE [LARGE SCALE GENOMIC DNA]</scope>
    <source>
        <strain evidence="6 7">MPI-SDFR-AT-0080</strain>
    </source>
</reference>
<keyword evidence="3" id="KW-0808">Transferase</keyword>
<dbReference type="InterPro" id="IPR015421">
    <property type="entry name" value="PyrdxlP-dep_Trfase_major"/>
</dbReference>
<dbReference type="HAMAP" id="MF_00336">
    <property type="entry name" value="BioD"/>
    <property type="match status" value="1"/>
</dbReference>
<comment type="subcellular location">
    <subcellularLocation>
        <location evidence="1">Mitochondrion</location>
    </subcellularLocation>
</comment>
<organism evidence="6 7">
    <name type="scientific">Macrophomina phaseolina</name>
    <dbReference type="NCBI Taxonomy" id="35725"/>
    <lineage>
        <taxon>Eukaryota</taxon>
        <taxon>Fungi</taxon>
        <taxon>Dikarya</taxon>
        <taxon>Ascomycota</taxon>
        <taxon>Pezizomycotina</taxon>
        <taxon>Dothideomycetes</taxon>
        <taxon>Dothideomycetes incertae sedis</taxon>
        <taxon>Botryosphaeriales</taxon>
        <taxon>Botryosphaeriaceae</taxon>
        <taxon>Macrophomina</taxon>
    </lineage>
</organism>
<dbReference type="InterPro" id="IPR027417">
    <property type="entry name" value="P-loop_NTPase"/>
</dbReference>
<keyword evidence="2" id="KW-0032">Aminotransferase</keyword>
<feature type="compositionally biased region" description="Basic and acidic residues" evidence="5">
    <location>
        <begin position="777"/>
        <end position="801"/>
    </location>
</feature>
<proteinExistence type="inferred from homology"/>
<dbReference type="EMBL" id="JAGTJR010000024">
    <property type="protein sequence ID" value="KAH7042732.1"/>
    <property type="molecule type" value="Genomic_DNA"/>
</dbReference>
<dbReference type="Gene3D" id="3.40.640.10">
    <property type="entry name" value="Type I PLP-dependent aspartate aminotransferase-like (Major domain)"/>
    <property type="match status" value="1"/>
</dbReference>
<dbReference type="SUPFAM" id="SSF53383">
    <property type="entry name" value="PLP-dependent transferases"/>
    <property type="match status" value="1"/>
</dbReference>
<gene>
    <name evidence="6" type="ORF">B0J12DRAFT_672901</name>
</gene>
<evidence type="ECO:0000256" key="2">
    <source>
        <dbReference type="ARBA" id="ARBA00022576"/>
    </source>
</evidence>
<protein>
    <submittedName>
        <fullName evidence="6">Dethiobiotin synthetase</fullName>
    </submittedName>
</protein>
<name>A0ABQ8G2F0_9PEZI</name>
<dbReference type="Proteomes" id="UP000774617">
    <property type="component" value="Unassembled WGS sequence"/>
</dbReference>
<dbReference type="Gene3D" id="3.90.1150.10">
    <property type="entry name" value="Aspartate Aminotransferase, domain 1"/>
    <property type="match status" value="1"/>
</dbReference>
<evidence type="ECO:0000256" key="5">
    <source>
        <dbReference type="SAM" id="MobiDB-lite"/>
    </source>
</evidence>
<evidence type="ECO:0000256" key="4">
    <source>
        <dbReference type="ARBA" id="ARBA00022898"/>
    </source>
</evidence>
<dbReference type="InterPro" id="IPR049704">
    <property type="entry name" value="Aminotrans_3_PPA_site"/>
</dbReference>
<dbReference type="Pfam" id="PF00202">
    <property type="entry name" value="Aminotran_3"/>
    <property type="match status" value="2"/>
</dbReference>
<feature type="region of interest" description="Disordered" evidence="5">
    <location>
        <begin position="773"/>
        <end position="801"/>
    </location>
</feature>
<dbReference type="SUPFAM" id="SSF52540">
    <property type="entry name" value="P-loop containing nucleoside triphosphate hydrolases"/>
    <property type="match status" value="1"/>
</dbReference>
<dbReference type="Pfam" id="PF13500">
    <property type="entry name" value="AAA_26"/>
    <property type="match status" value="1"/>
</dbReference>
<evidence type="ECO:0000256" key="3">
    <source>
        <dbReference type="ARBA" id="ARBA00022679"/>
    </source>
</evidence>
<evidence type="ECO:0000313" key="6">
    <source>
        <dbReference type="EMBL" id="KAH7042732.1"/>
    </source>
</evidence>
<evidence type="ECO:0000313" key="7">
    <source>
        <dbReference type="Proteomes" id="UP000774617"/>
    </source>
</evidence>
<dbReference type="InterPro" id="IPR015424">
    <property type="entry name" value="PyrdxlP-dep_Trfase"/>
</dbReference>
<sequence length="909" mass="100720">MAPLGGLLWRSRRVYQIWGANTDVGKTVISTILCLATRGKFRKEHTAYLKPVSTGPIEDADDQYVLKYIRSWKGTGRPDNALKYAAKCLVQYDEPVSPDIAAAMSEQGVVSDSDLLKGVHDYALKYSGDPGWLFVETAGGVHSPGPSGTSQADLYRPLRLPAILVADSRLGGISATISAFESLKMRGYDVEAVLMFKNDQYQNHNYLSTYFNNFGIPCTTVHHPPERNGDPAKEKGPMLSYYRSMMRYNPVRDTIDHLAERHKDRLRDLESMSTEAHKTIWYPFTQQKLLPPEKITAIDSAYGDYFQTFSADLNKIEKATEGQTVPDPAKGISAVPRKERNAFRAALPARIRPHILRASFDGSASWWTQGLGHANPQLTLAAAYAAGRYGHVMFAEAVHQPALKLAKMLLRGSKNPRLFRVFYSDDGSTATEVAIKMALRASRVRYGWGPREPLGVIGLKGSYHGDTMGAMDASEPCIYNEKVEWYQGKGFWFDFPTVSMKQGVWTIDIPDALLTDGKVNTSPSATSFTSLNAIFDIHARQSTPLYESYCAYVTRTLAKLKQEGRKFGALILEPVVLGAGGMLLADPLFQRALVQTVRREPHLFSDTAPDTEASPAPDTEASPAPDRSFNWSGLPVVFDEVFTGLYRLGRFSAASFLDVQPDVVVNAKLLTGGLLPLATTCASERIFRAFASEDKSDALLHGHSYTAHAVGCQVAVESLTGLRRLEREGVWERAAENWAREKDDRVIEGEEREEARVVEVDEDGELLGWVDGEPEAETEKGVEAKVGEEKETKAKTTEREEKEKEKKVRVWSVWSKGFVDNLSRRRSVEGVWALGSVLAIRLMDEAGGGYASNASRALQAELFEGEQPHAWNIHARVLGNVLYLMASQTSTEETLRQLEDCLLSANALQ</sequence>
<feature type="region of interest" description="Disordered" evidence="5">
    <location>
        <begin position="604"/>
        <end position="626"/>
    </location>
</feature>
<dbReference type="InterPro" id="IPR004472">
    <property type="entry name" value="DTB_synth_BioD"/>
</dbReference>
<dbReference type="PANTHER" id="PTHR42684:SF3">
    <property type="entry name" value="ADENOSYLMETHIONINE-8-AMINO-7-OXONONANOATE AMINOTRANSFERASE"/>
    <property type="match status" value="1"/>
</dbReference>
<dbReference type="PROSITE" id="PS00600">
    <property type="entry name" value="AA_TRANSFER_CLASS_3"/>
    <property type="match status" value="1"/>
</dbReference>